<evidence type="ECO:0000313" key="2">
    <source>
        <dbReference type="EMBL" id="MFC3878253.1"/>
    </source>
</evidence>
<evidence type="ECO:0000313" key="3">
    <source>
        <dbReference type="Proteomes" id="UP001595812"/>
    </source>
</evidence>
<dbReference type="Pfam" id="PF13585">
    <property type="entry name" value="CHU_C"/>
    <property type="match status" value="1"/>
</dbReference>
<comment type="caution">
    <text evidence="2">The sequence shown here is derived from an EMBL/GenBank/DDBJ whole genome shotgun (WGS) entry which is preliminary data.</text>
</comment>
<evidence type="ECO:0000259" key="1">
    <source>
        <dbReference type="Pfam" id="PF07705"/>
    </source>
</evidence>
<feature type="domain" description="CARDB" evidence="1">
    <location>
        <begin position="319"/>
        <end position="410"/>
    </location>
</feature>
<dbReference type="Gene3D" id="2.60.40.10">
    <property type="entry name" value="Immunoglobulins"/>
    <property type="match status" value="1"/>
</dbReference>
<dbReference type="NCBIfam" id="TIGR04131">
    <property type="entry name" value="Bac_Flav_CTERM"/>
    <property type="match status" value="1"/>
</dbReference>
<dbReference type="InterPro" id="IPR011635">
    <property type="entry name" value="CARDB"/>
</dbReference>
<dbReference type="Pfam" id="PF07705">
    <property type="entry name" value="CARDB"/>
    <property type="match status" value="1"/>
</dbReference>
<dbReference type="InterPro" id="IPR013783">
    <property type="entry name" value="Ig-like_fold"/>
</dbReference>
<dbReference type="InterPro" id="IPR026341">
    <property type="entry name" value="T9SS_type_B"/>
</dbReference>
<reference evidence="3" key="1">
    <citation type="journal article" date="2019" name="Int. J. Syst. Evol. Microbiol.">
        <title>The Global Catalogue of Microorganisms (GCM) 10K type strain sequencing project: providing services to taxonomists for standard genome sequencing and annotation.</title>
        <authorList>
            <consortium name="The Broad Institute Genomics Platform"/>
            <consortium name="The Broad Institute Genome Sequencing Center for Infectious Disease"/>
            <person name="Wu L."/>
            <person name="Ma J."/>
        </authorList>
    </citation>
    <scope>NUCLEOTIDE SEQUENCE [LARGE SCALE GENOMIC DNA]</scope>
    <source>
        <strain evidence="3">CECT 8979</strain>
    </source>
</reference>
<dbReference type="Proteomes" id="UP001595812">
    <property type="component" value="Unassembled WGS sequence"/>
</dbReference>
<sequence length="603" mass="66342">MKLQSRLLQNSSLGYLLFFLFSLVAINFGFAQDVSLFNQLNGHYDYVAIGNTMNLQENGLFSDCIIQTESASELNLEENQSIIAAYLYWAGSGNGDFDINLNETALLPNRTFSDSLDDTRVFFAAFADVTEQISTTGNGTYTLSNLDVSAVIPPYCPTGTNFAGWALVVVYEDLSLPLNQINIYDGLQSVPDTLEINLTNLNVFDNEDAKIGFIAWEGDDALAVNEQLTINGNVISNAPLNPANNAFNGTDSFTGQSDLYNMDIDVYNIQNNIAIGDTSATISLTSGQDFVMINSVITVLNSQLPDAKIVIDNINITCGSQDISIDYTVFNTNSTASLHANTPIAFYADTSLVGQTLTQSELPIGGSESGTITLTIPETLSPNFELVAVVDDNGQGMGIVTETNETNNTTMSLVELLIIPEIQNLQDLLACNEGFNTATFNLFDALTDSGLDEANATFYDNLNDLEMASNSILNSQDFQNSSDPQLIFVRLETELCYEIFQFIIETENCPPEIPEGFSPNGDSKNDTFNIRGLYDIFLEHRLFIYNRYGTLIFEGDNDLPWDGTINRGIDNKGNRVPVGTYYFVLNLNDPEYEAISGWVYVNY</sequence>
<organism evidence="2 3">
    <name type="scientific">Winogradskyella maritima</name>
    <dbReference type="NCBI Taxonomy" id="1517766"/>
    <lineage>
        <taxon>Bacteria</taxon>
        <taxon>Pseudomonadati</taxon>
        <taxon>Bacteroidota</taxon>
        <taxon>Flavobacteriia</taxon>
        <taxon>Flavobacteriales</taxon>
        <taxon>Flavobacteriaceae</taxon>
        <taxon>Winogradskyella</taxon>
    </lineage>
</organism>
<protein>
    <submittedName>
        <fullName evidence="2">Gliding motility-associated C-terminal domain-containing protein</fullName>
    </submittedName>
</protein>
<name>A0ABV8AK39_9FLAO</name>
<proteinExistence type="predicted"/>
<accession>A0ABV8AK39</accession>
<gene>
    <name evidence="2" type="ORF">ACFOSX_13520</name>
</gene>
<dbReference type="EMBL" id="JBHSAT010000023">
    <property type="protein sequence ID" value="MFC3878253.1"/>
    <property type="molecule type" value="Genomic_DNA"/>
</dbReference>
<dbReference type="RefSeq" id="WP_386102258.1">
    <property type="nucleotide sequence ID" value="NZ_JBHSAT010000023.1"/>
</dbReference>
<keyword evidence="3" id="KW-1185">Reference proteome</keyword>